<dbReference type="KEGG" id="smen:SAMEA4412692_1542"/>
<dbReference type="InterPro" id="IPR006938">
    <property type="entry name" value="DUF624"/>
</dbReference>
<dbReference type="AlphaFoldDB" id="A0A239SVM3"/>
<evidence type="ECO:0000313" key="3">
    <source>
        <dbReference type="Proteomes" id="UP000215185"/>
    </source>
</evidence>
<feature type="transmembrane region" description="Helical" evidence="1">
    <location>
        <begin position="183"/>
        <end position="205"/>
    </location>
</feature>
<dbReference type="EMBL" id="LT906439">
    <property type="protein sequence ID" value="SNU89555.1"/>
    <property type="molecule type" value="Genomic_DNA"/>
</dbReference>
<feature type="transmembrane region" description="Helical" evidence="1">
    <location>
        <begin position="34"/>
        <end position="57"/>
    </location>
</feature>
<dbReference type="STRING" id="1123308.GCA_000380085_00775"/>
<dbReference type="RefSeq" id="WP_018373339.1">
    <property type="nucleotide sequence ID" value="NZ_LT906439.1"/>
</dbReference>
<keyword evidence="1" id="KW-0812">Transmembrane</keyword>
<dbReference type="Pfam" id="PF04854">
    <property type="entry name" value="DUF624"/>
    <property type="match status" value="1"/>
</dbReference>
<evidence type="ECO:0000256" key="1">
    <source>
        <dbReference type="SAM" id="Phobius"/>
    </source>
</evidence>
<dbReference type="Proteomes" id="UP000215185">
    <property type="component" value="Chromosome 1"/>
</dbReference>
<dbReference type="OrthoDB" id="9814991at2"/>
<protein>
    <submittedName>
        <fullName evidence="2">Membrane protein</fullName>
    </submittedName>
</protein>
<keyword evidence="1" id="KW-1133">Transmembrane helix</keyword>
<gene>
    <name evidence="2" type="ORF">SAMEA4412692_01542</name>
</gene>
<feature type="transmembrane region" description="Helical" evidence="1">
    <location>
        <begin position="86"/>
        <end position="108"/>
    </location>
</feature>
<feature type="transmembrane region" description="Helical" evidence="1">
    <location>
        <begin position="114"/>
        <end position="134"/>
    </location>
</feature>
<reference evidence="2 3" key="1">
    <citation type="submission" date="2017-06" db="EMBL/GenBank/DDBJ databases">
        <authorList>
            <consortium name="Pathogen Informatics"/>
        </authorList>
    </citation>
    <scope>NUCLEOTIDE SEQUENCE [LARGE SCALE GENOMIC DNA]</scope>
    <source>
        <strain evidence="2 3">NCTC13788</strain>
    </source>
</reference>
<organism evidence="2 3">
    <name type="scientific">Streptococcus merionis</name>
    <dbReference type="NCBI Taxonomy" id="400065"/>
    <lineage>
        <taxon>Bacteria</taxon>
        <taxon>Bacillati</taxon>
        <taxon>Bacillota</taxon>
        <taxon>Bacilli</taxon>
        <taxon>Lactobacillales</taxon>
        <taxon>Streptococcaceae</taxon>
        <taxon>Streptococcus</taxon>
    </lineage>
</organism>
<keyword evidence="1" id="KW-0472">Membrane</keyword>
<proteinExistence type="predicted"/>
<keyword evidence="3" id="KW-1185">Reference proteome</keyword>
<name>A0A239SVM3_9STRE</name>
<sequence length="219" mass="24720">MGNKTEKLVKTIFAVDNVFVRACERILDLVVLNLLFLLTCLPVLTIGIAKMSLYQVLFDLKRQKRLPVIASYLQALKRHAKQGFKLGLMELVLVGFCLLDLVLAHHHPLSGARLIQVMAIAMLILATGIFLYVYPMATRFEMSIKALFKTGFLFAGLHFPWTFLMLGIIIFLMTLLYTTSLTFLLGLSLLVVIGFSCLGYGQIIVMERIFQKYPLEGKN</sequence>
<evidence type="ECO:0000313" key="2">
    <source>
        <dbReference type="EMBL" id="SNU89555.1"/>
    </source>
</evidence>
<dbReference type="eggNOG" id="COG5578">
    <property type="taxonomic scope" value="Bacteria"/>
</dbReference>
<accession>A0A239SVM3</accession>
<feature type="transmembrane region" description="Helical" evidence="1">
    <location>
        <begin position="146"/>
        <end position="177"/>
    </location>
</feature>